<name>A0A0A2G5G4_9PORP</name>
<keyword evidence="2" id="KW-1185">Reference proteome</keyword>
<dbReference type="eggNOG" id="COG1527">
    <property type="taxonomic scope" value="Bacteria"/>
</dbReference>
<proteinExistence type="predicted"/>
<dbReference type="InterPro" id="IPR024492">
    <property type="entry name" value="DUF2764"/>
</dbReference>
<dbReference type="AlphaFoldDB" id="A0A0A2G5G4"/>
<protein>
    <recommendedName>
        <fullName evidence="3">DUF2764 domain-containing protein</fullName>
    </recommendedName>
</protein>
<accession>A0A0A2G5G4</accession>
<sequence>MAKYYATISGLPNIGVDDRKIPFSSAFFVKELEQELTPRDKKLFLYLRWEEENHFLIDFLEDPDHAREAVEQPTLFSFEELELVLEALKKKDRLPKNNLPPYFIPFLKEFVIGREEEEDSLSEEESRLWPTRLEDKLADFYYSYALDSKNEFIAEWSRLNLDIRNVFATFTSRKLGWEPKEYIVGDTEVERKLKASTSHHLGLSEEDMSYINTLISIQNENDITRRERMIDVLKWNWLEEKTFDLVFDIESLLAYYLRLRIIERWTELNEKTGEETFRNIVATLKKESNSSLNEFKKNQKK</sequence>
<evidence type="ECO:0000313" key="2">
    <source>
        <dbReference type="Proteomes" id="UP000030134"/>
    </source>
</evidence>
<reference evidence="1 2" key="1">
    <citation type="submission" date="2014-08" db="EMBL/GenBank/DDBJ databases">
        <title>Porphyromonas gingivicanis strain:COT-022_OH1391 Genome sequencing.</title>
        <authorList>
            <person name="Wallis C."/>
            <person name="Deusch O."/>
            <person name="O'Flynn C."/>
            <person name="Davis I."/>
            <person name="Jospin G."/>
            <person name="Darling A.E."/>
            <person name="Coil D.A."/>
            <person name="Alexiev A."/>
            <person name="Horsfall A."/>
            <person name="Kirkwood N."/>
            <person name="Harris S."/>
            <person name="Eisen J.A."/>
        </authorList>
    </citation>
    <scope>NUCLEOTIDE SEQUENCE [LARGE SCALE GENOMIC DNA]</scope>
    <source>
        <strain evidence="2">COT-022 OH1391</strain>
    </source>
</reference>
<gene>
    <name evidence="1" type="ORF">HQ36_02335</name>
</gene>
<evidence type="ECO:0008006" key="3">
    <source>
        <dbReference type="Google" id="ProtNLM"/>
    </source>
</evidence>
<dbReference type="OrthoDB" id="9813754at2"/>
<dbReference type="STRING" id="266762.HQ36_02335"/>
<organism evidence="1 2">
    <name type="scientific">Porphyromonas gingivicanis</name>
    <dbReference type="NCBI Taxonomy" id="266762"/>
    <lineage>
        <taxon>Bacteria</taxon>
        <taxon>Pseudomonadati</taxon>
        <taxon>Bacteroidota</taxon>
        <taxon>Bacteroidia</taxon>
        <taxon>Bacteroidales</taxon>
        <taxon>Porphyromonadaceae</taxon>
        <taxon>Porphyromonas</taxon>
    </lineage>
</organism>
<dbReference type="EMBL" id="JQZW01000006">
    <property type="protein sequence ID" value="KGN98466.1"/>
    <property type="molecule type" value="Genomic_DNA"/>
</dbReference>
<evidence type="ECO:0000313" key="1">
    <source>
        <dbReference type="EMBL" id="KGN98466.1"/>
    </source>
</evidence>
<dbReference type="Pfam" id="PF10962">
    <property type="entry name" value="DUF2764"/>
    <property type="match status" value="1"/>
</dbReference>
<dbReference type="RefSeq" id="WP_036883167.1">
    <property type="nucleotide sequence ID" value="NZ_JQZW01000006.1"/>
</dbReference>
<comment type="caution">
    <text evidence="1">The sequence shown here is derived from an EMBL/GenBank/DDBJ whole genome shotgun (WGS) entry which is preliminary data.</text>
</comment>
<dbReference type="Proteomes" id="UP000030134">
    <property type="component" value="Unassembled WGS sequence"/>
</dbReference>